<sequence>MDHCSICLDSKGCTIRFSDLDENNIDWSTKLKSIVADLEDTPGEHFICESCTKKLDDFLTFKKKLENLVKRVRTIYTEENEESEVKYDNDEDRCSVSPALGDYKDDVDDVELDDEVLTARIERLNNGSLDSTNSIKDEPKPEIVEVNESCVCLICDEEFESKKALRFHRKTCTRNPKGVYTCFTCNKSYSTKTNLKLHHRKCGKIKTLEDENTDKLLKKRGRKSSRSYTCDSCDKIFNLVKDLMAHCKSVHNMEERMVKPYSCNQCTQRFRTYAGYDQHLKYHSRKRDNVCSLCGKRFITKSELIVHEYTHFNRRNYKCTACGKAYNTNKNLKTHILVVHTDRAAWKYACAICEKRFPQKGNYDQHMKRHAGDKQHICHICQKPFITSSELKRHVSLHSNVKAFTCEYCQREYKTLRTLNTHLRRSHSVGDRLPEKEKKYVCHICPSQFYDKQKLSRHLYCHSGIKPFECTACDKKFTDKSYLKHHMKVAHNITEVPRENREVKYETSDALKYEVPEQIKFEFEGGKSVLDIYERKIL</sequence>
<dbReference type="PROSITE" id="PS00028">
    <property type="entry name" value="ZINC_FINGER_C2H2_1"/>
    <property type="match status" value="9"/>
</dbReference>
<keyword evidence="3" id="KW-0677">Repeat</keyword>
<dbReference type="InParanoid" id="A0A6P7GA44"/>
<evidence type="ECO:0000313" key="13">
    <source>
        <dbReference type="RefSeq" id="XP_028141325.1"/>
    </source>
</evidence>
<evidence type="ECO:0000256" key="2">
    <source>
        <dbReference type="ARBA" id="ARBA00022723"/>
    </source>
</evidence>
<evidence type="ECO:0000313" key="12">
    <source>
        <dbReference type="Proteomes" id="UP001652700"/>
    </source>
</evidence>
<feature type="domain" description="C2H2-type" evidence="10">
    <location>
        <begin position="261"/>
        <end position="288"/>
    </location>
</feature>
<feature type="domain" description="C2H2-type" evidence="10">
    <location>
        <begin position="440"/>
        <end position="467"/>
    </location>
</feature>
<evidence type="ECO:0000256" key="9">
    <source>
        <dbReference type="PROSITE-ProRule" id="PRU00042"/>
    </source>
</evidence>
<proteinExistence type="predicted"/>
<dbReference type="KEGG" id="dvv:114335303"/>
<reference evidence="11" key="2">
    <citation type="submission" date="2025-05" db="UniProtKB">
        <authorList>
            <consortium name="EnsemblMetazoa"/>
        </authorList>
    </citation>
    <scope>IDENTIFICATION</scope>
</reference>
<keyword evidence="12" id="KW-1185">Reference proteome</keyword>
<dbReference type="GO" id="GO:0008270">
    <property type="term" value="F:zinc ion binding"/>
    <property type="evidence" value="ECO:0007669"/>
    <property type="project" value="UniProtKB-KW"/>
</dbReference>
<feature type="domain" description="C2H2-type" evidence="10">
    <location>
        <begin position="317"/>
        <end position="345"/>
    </location>
</feature>
<dbReference type="SMART" id="SM00868">
    <property type="entry name" value="zf-AD"/>
    <property type="match status" value="1"/>
</dbReference>
<name>A0A6P7GA44_DIAVI</name>
<dbReference type="InterPro" id="IPR036236">
    <property type="entry name" value="Znf_C2H2_sf"/>
</dbReference>
<feature type="domain" description="C2H2-type" evidence="10">
    <location>
        <begin position="404"/>
        <end position="428"/>
    </location>
</feature>
<dbReference type="InterPro" id="IPR013087">
    <property type="entry name" value="Znf_C2H2_type"/>
</dbReference>
<keyword evidence="4 9" id="KW-0863">Zinc-finger</keyword>
<protein>
    <submittedName>
        <fullName evidence="13">Zinc finger protein 2 homolog</fullName>
    </submittedName>
</protein>
<dbReference type="GO" id="GO:0005634">
    <property type="term" value="C:nucleus"/>
    <property type="evidence" value="ECO:0007669"/>
    <property type="project" value="UniProtKB-SubCell"/>
</dbReference>
<feature type="domain" description="C2H2-type" evidence="10">
    <location>
        <begin position="228"/>
        <end position="256"/>
    </location>
</feature>
<dbReference type="PANTHER" id="PTHR47772">
    <property type="entry name" value="ZINC FINGER PROTEIN 200"/>
    <property type="match status" value="1"/>
</dbReference>
<reference evidence="13" key="1">
    <citation type="submission" date="2025-04" db="UniProtKB">
        <authorList>
            <consortium name="RefSeq"/>
        </authorList>
    </citation>
    <scope>IDENTIFICATION</scope>
    <source>
        <tissue evidence="13">Whole insect</tissue>
    </source>
</reference>
<dbReference type="RefSeq" id="XP_028141325.1">
    <property type="nucleotide sequence ID" value="XM_028285524.1"/>
</dbReference>
<feature type="domain" description="C2H2-type" evidence="10">
    <location>
        <begin position="348"/>
        <end position="375"/>
    </location>
</feature>
<dbReference type="Pfam" id="PF00096">
    <property type="entry name" value="zf-C2H2"/>
    <property type="match status" value="7"/>
</dbReference>
<feature type="domain" description="C2H2-type" evidence="10">
    <location>
        <begin position="468"/>
        <end position="491"/>
    </location>
</feature>
<organism evidence="13">
    <name type="scientific">Diabrotica virgifera virgifera</name>
    <name type="common">western corn rootworm</name>
    <dbReference type="NCBI Taxonomy" id="50390"/>
    <lineage>
        <taxon>Eukaryota</taxon>
        <taxon>Metazoa</taxon>
        <taxon>Ecdysozoa</taxon>
        <taxon>Arthropoda</taxon>
        <taxon>Hexapoda</taxon>
        <taxon>Insecta</taxon>
        <taxon>Pterygota</taxon>
        <taxon>Neoptera</taxon>
        <taxon>Endopterygota</taxon>
        <taxon>Coleoptera</taxon>
        <taxon>Polyphaga</taxon>
        <taxon>Cucujiformia</taxon>
        <taxon>Chrysomeloidea</taxon>
        <taxon>Chrysomelidae</taxon>
        <taxon>Galerucinae</taxon>
        <taxon>Diabroticina</taxon>
        <taxon>Diabroticites</taxon>
        <taxon>Diabrotica</taxon>
    </lineage>
</organism>
<dbReference type="Gene3D" id="3.30.160.60">
    <property type="entry name" value="Classic Zinc Finger"/>
    <property type="match status" value="8"/>
</dbReference>
<evidence type="ECO:0000256" key="5">
    <source>
        <dbReference type="ARBA" id="ARBA00022833"/>
    </source>
</evidence>
<dbReference type="AlphaFoldDB" id="A0A6P7GA44"/>
<dbReference type="PROSITE" id="PS50157">
    <property type="entry name" value="ZINC_FINGER_C2H2_2"/>
    <property type="match status" value="10"/>
</dbReference>
<dbReference type="SUPFAM" id="SSF57667">
    <property type="entry name" value="beta-beta-alpha zinc fingers"/>
    <property type="match status" value="6"/>
</dbReference>
<evidence type="ECO:0000256" key="7">
    <source>
        <dbReference type="ARBA" id="ARBA00023163"/>
    </source>
</evidence>
<evidence type="ECO:0000313" key="11">
    <source>
        <dbReference type="EnsemblMetazoa" id="XP_028141325.1"/>
    </source>
</evidence>
<comment type="subcellular location">
    <subcellularLocation>
        <location evidence="1">Nucleus</location>
    </subcellularLocation>
</comment>
<dbReference type="FunFam" id="3.30.160.60:FF:000100">
    <property type="entry name" value="Zinc finger 45-like"/>
    <property type="match status" value="1"/>
</dbReference>
<dbReference type="OrthoDB" id="6077919at2759"/>
<evidence type="ECO:0000259" key="10">
    <source>
        <dbReference type="PROSITE" id="PS50157"/>
    </source>
</evidence>
<dbReference type="SMART" id="SM00355">
    <property type="entry name" value="ZnF_C2H2"/>
    <property type="match status" value="11"/>
</dbReference>
<evidence type="ECO:0000256" key="6">
    <source>
        <dbReference type="ARBA" id="ARBA00023015"/>
    </source>
</evidence>
<dbReference type="Proteomes" id="UP001652700">
    <property type="component" value="Unplaced"/>
</dbReference>
<dbReference type="EnsemblMetazoa" id="XM_028285524.2">
    <property type="protein sequence ID" value="XP_028141325.1"/>
    <property type="gene ID" value="LOC114335303"/>
</dbReference>
<keyword evidence="5" id="KW-0862">Zinc</keyword>
<feature type="domain" description="C2H2-type" evidence="10">
    <location>
        <begin position="180"/>
        <end position="211"/>
    </location>
</feature>
<dbReference type="GeneID" id="114335303"/>
<dbReference type="Pfam" id="PF13912">
    <property type="entry name" value="zf-C2H2_6"/>
    <property type="match status" value="2"/>
</dbReference>
<dbReference type="InterPro" id="IPR012934">
    <property type="entry name" value="Znf_AD"/>
</dbReference>
<evidence type="ECO:0000256" key="1">
    <source>
        <dbReference type="ARBA" id="ARBA00004123"/>
    </source>
</evidence>
<gene>
    <name evidence="13" type="primary">LOC114335303</name>
</gene>
<accession>A0A6P7GA44</accession>
<evidence type="ECO:0000256" key="8">
    <source>
        <dbReference type="ARBA" id="ARBA00023242"/>
    </source>
</evidence>
<feature type="domain" description="C2H2-type" evidence="10">
    <location>
        <begin position="376"/>
        <end position="403"/>
    </location>
</feature>
<keyword evidence="6" id="KW-0805">Transcription regulation</keyword>
<dbReference type="PANTHER" id="PTHR47772:SF13">
    <property type="entry name" value="GASTRULA ZINC FINGER PROTEIN XLCGF49.1-LIKE-RELATED"/>
    <property type="match status" value="1"/>
</dbReference>
<feature type="domain" description="C2H2-type" evidence="10">
    <location>
        <begin position="289"/>
        <end position="316"/>
    </location>
</feature>
<dbReference type="FunFam" id="3.30.160.60:FF:000446">
    <property type="entry name" value="Zinc finger protein"/>
    <property type="match status" value="1"/>
</dbReference>
<keyword evidence="8" id="KW-0539">Nucleus</keyword>
<evidence type="ECO:0000256" key="3">
    <source>
        <dbReference type="ARBA" id="ARBA00022737"/>
    </source>
</evidence>
<dbReference type="InterPro" id="IPR050636">
    <property type="entry name" value="C2H2-ZF_domain-containing"/>
</dbReference>
<keyword evidence="2" id="KW-0479">Metal-binding</keyword>
<evidence type="ECO:0000256" key="4">
    <source>
        <dbReference type="ARBA" id="ARBA00022771"/>
    </source>
</evidence>
<keyword evidence="7" id="KW-0804">Transcription</keyword>